<evidence type="ECO:0000313" key="2">
    <source>
        <dbReference type="EMBL" id="SET42825.1"/>
    </source>
</evidence>
<gene>
    <name evidence="2" type="ORF">SAMN05216389_11138</name>
</gene>
<dbReference type="STRING" id="930131.SAMN05216389_11138"/>
<reference evidence="2 3" key="1">
    <citation type="submission" date="2016-10" db="EMBL/GenBank/DDBJ databases">
        <authorList>
            <person name="de Groot N.N."/>
        </authorList>
    </citation>
    <scope>NUCLEOTIDE SEQUENCE [LARGE SCALE GENOMIC DNA]</scope>
    <source>
        <strain evidence="2 3">IBRC-M 10780</strain>
    </source>
</reference>
<evidence type="ECO:0000313" key="3">
    <source>
        <dbReference type="Proteomes" id="UP000198618"/>
    </source>
</evidence>
<dbReference type="AlphaFoldDB" id="A0A1I0ECC8"/>
<name>A0A1I0ECC8_9BACI</name>
<evidence type="ECO:0000256" key="1">
    <source>
        <dbReference type="SAM" id="Coils"/>
    </source>
</evidence>
<proteinExistence type="predicted"/>
<keyword evidence="1" id="KW-0175">Coiled coil</keyword>
<dbReference type="RefSeq" id="WP_090870339.1">
    <property type="nucleotide sequence ID" value="NZ_FOHE01000011.1"/>
</dbReference>
<feature type="coiled-coil region" evidence="1">
    <location>
        <begin position="99"/>
        <end position="130"/>
    </location>
</feature>
<keyword evidence="3" id="KW-1185">Reference proteome</keyword>
<accession>A0A1I0ECC8</accession>
<dbReference type="EMBL" id="FOHE01000011">
    <property type="protein sequence ID" value="SET42825.1"/>
    <property type="molecule type" value="Genomic_DNA"/>
</dbReference>
<sequence length="179" mass="20414">MKTTLDNPIIKYHAKLRATERFGIKRSIVENWAKQKASTSVFVSEVIDDNGKPGRLFVSNGVGLIADITQDIVVTIVDPKTYGFSEINRKLSRFAANELTIAERNEAKELRNIERLRAEIEIEIGELRLRLLKTRSLPKKLAIQGRMKALEMRLNELPSEEHAVKRKRVRKAIALARVI</sequence>
<dbReference type="Proteomes" id="UP000198618">
    <property type="component" value="Unassembled WGS sequence"/>
</dbReference>
<protein>
    <submittedName>
        <fullName evidence="2">Uncharacterized protein</fullName>
    </submittedName>
</protein>
<organism evidence="2 3">
    <name type="scientific">Oceanobacillus limi</name>
    <dbReference type="NCBI Taxonomy" id="930131"/>
    <lineage>
        <taxon>Bacteria</taxon>
        <taxon>Bacillati</taxon>
        <taxon>Bacillota</taxon>
        <taxon>Bacilli</taxon>
        <taxon>Bacillales</taxon>
        <taxon>Bacillaceae</taxon>
        <taxon>Oceanobacillus</taxon>
    </lineage>
</organism>